<evidence type="ECO:0000256" key="1">
    <source>
        <dbReference type="ARBA" id="ARBA00022723"/>
    </source>
</evidence>
<dbReference type="SMART" id="SM00184">
    <property type="entry name" value="RING"/>
    <property type="match status" value="1"/>
</dbReference>
<organism evidence="7 8">
    <name type="scientific">Tropilaelaps mercedesae</name>
    <dbReference type="NCBI Taxonomy" id="418985"/>
    <lineage>
        <taxon>Eukaryota</taxon>
        <taxon>Metazoa</taxon>
        <taxon>Ecdysozoa</taxon>
        <taxon>Arthropoda</taxon>
        <taxon>Chelicerata</taxon>
        <taxon>Arachnida</taxon>
        <taxon>Acari</taxon>
        <taxon>Parasitiformes</taxon>
        <taxon>Mesostigmata</taxon>
        <taxon>Gamasina</taxon>
        <taxon>Dermanyssoidea</taxon>
        <taxon>Laelapidae</taxon>
        <taxon>Tropilaelaps</taxon>
    </lineage>
</organism>
<dbReference type="OrthoDB" id="10627738at2759"/>
<evidence type="ECO:0000256" key="4">
    <source>
        <dbReference type="PROSITE-ProRule" id="PRU00175"/>
    </source>
</evidence>
<feature type="non-terminal residue" evidence="7">
    <location>
        <position position="341"/>
    </location>
</feature>
<dbReference type="AlphaFoldDB" id="A0A1V9XLT5"/>
<gene>
    <name evidence="7" type="ORF">BIW11_09087</name>
</gene>
<dbReference type="SUPFAM" id="SSF57850">
    <property type="entry name" value="RING/U-box"/>
    <property type="match status" value="1"/>
</dbReference>
<accession>A0A1V9XLT5</accession>
<evidence type="ECO:0000256" key="3">
    <source>
        <dbReference type="ARBA" id="ARBA00022833"/>
    </source>
</evidence>
<dbReference type="PROSITE" id="PS00518">
    <property type="entry name" value="ZF_RING_1"/>
    <property type="match status" value="1"/>
</dbReference>
<evidence type="ECO:0000256" key="2">
    <source>
        <dbReference type="ARBA" id="ARBA00022771"/>
    </source>
</evidence>
<evidence type="ECO:0000259" key="6">
    <source>
        <dbReference type="PROSITE" id="PS50089"/>
    </source>
</evidence>
<keyword evidence="3" id="KW-0862">Zinc</keyword>
<dbReference type="Pfam" id="PF13923">
    <property type="entry name" value="zf-C3HC4_2"/>
    <property type="match status" value="1"/>
</dbReference>
<keyword evidence="8" id="KW-1185">Reference proteome</keyword>
<protein>
    <recommendedName>
        <fullName evidence="6">RING-type domain-containing protein</fullName>
    </recommendedName>
</protein>
<dbReference type="GO" id="GO:0008270">
    <property type="term" value="F:zinc ion binding"/>
    <property type="evidence" value="ECO:0007669"/>
    <property type="project" value="UniProtKB-KW"/>
</dbReference>
<dbReference type="Gene3D" id="3.30.40.10">
    <property type="entry name" value="Zinc/RING finger domain, C3HC4 (zinc finger)"/>
    <property type="match status" value="1"/>
</dbReference>
<sequence length="341" mass="36775">MNTAREKSLAKSRVLDRTPFTSRQDMEILAERIAIELAGKIRMITTCSVCRGFLRGPSLVLACSHYICSDCALAANSKGQCPKCHTTGPIKQAEYLDKVAIKLNQIRDTLLKGNLSQDRGPLQGVSKKRKNDNILSDEDRPSPKTNKLKSTSSAKKSMGMMSSQSGPRDVSSVIFAKKSTPTTPSTPLSSPHPDGRHRIGEAATPTGVSGSVVPKKLLKQSLLSPMVETQRLSSTEPFEVMQIEDDTSTSQETDFSFTGVTTQIEQMTPAQKTILGINADIAVSQAIDKTGRPTGSVGPQKFSAEAPTRSTSSCCICHCHKNVSAEAITTTKRNSGVQVYN</sequence>
<feature type="compositionally biased region" description="Low complexity" evidence="5">
    <location>
        <begin position="149"/>
        <end position="165"/>
    </location>
</feature>
<feature type="region of interest" description="Disordered" evidence="5">
    <location>
        <begin position="114"/>
        <end position="169"/>
    </location>
</feature>
<keyword evidence="2 4" id="KW-0863">Zinc-finger</keyword>
<evidence type="ECO:0000313" key="7">
    <source>
        <dbReference type="EMBL" id="OQR74421.1"/>
    </source>
</evidence>
<dbReference type="Proteomes" id="UP000192247">
    <property type="component" value="Unassembled WGS sequence"/>
</dbReference>
<dbReference type="InterPro" id="IPR013083">
    <property type="entry name" value="Znf_RING/FYVE/PHD"/>
</dbReference>
<name>A0A1V9XLT5_9ACAR</name>
<reference evidence="7 8" key="1">
    <citation type="journal article" date="2017" name="Gigascience">
        <title>Draft genome of the honey bee ectoparasitic mite, Tropilaelaps mercedesae, is shaped by the parasitic life history.</title>
        <authorList>
            <person name="Dong X."/>
            <person name="Armstrong S.D."/>
            <person name="Xia D."/>
            <person name="Makepeace B.L."/>
            <person name="Darby A.C."/>
            <person name="Kadowaki T."/>
        </authorList>
    </citation>
    <scope>NUCLEOTIDE SEQUENCE [LARGE SCALE GENOMIC DNA]</scope>
    <source>
        <strain evidence="7">Wuxi-XJTLU</strain>
    </source>
</reference>
<dbReference type="PROSITE" id="PS50089">
    <property type="entry name" value="ZF_RING_2"/>
    <property type="match status" value="1"/>
</dbReference>
<keyword evidence="1" id="KW-0479">Metal-binding</keyword>
<evidence type="ECO:0000313" key="8">
    <source>
        <dbReference type="Proteomes" id="UP000192247"/>
    </source>
</evidence>
<dbReference type="InterPro" id="IPR017907">
    <property type="entry name" value="Znf_RING_CS"/>
</dbReference>
<comment type="caution">
    <text evidence="7">The sequence shown here is derived from an EMBL/GenBank/DDBJ whole genome shotgun (WGS) entry which is preliminary data.</text>
</comment>
<evidence type="ECO:0000256" key="5">
    <source>
        <dbReference type="SAM" id="MobiDB-lite"/>
    </source>
</evidence>
<dbReference type="EMBL" id="MNPL01008004">
    <property type="protein sequence ID" value="OQR74421.1"/>
    <property type="molecule type" value="Genomic_DNA"/>
</dbReference>
<dbReference type="InParanoid" id="A0A1V9XLT5"/>
<dbReference type="InterPro" id="IPR001841">
    <property type="entry name" value="Znf_RING"/>
</dbReference>
<feature type="domain" description="RING-type" evidence="6">
    <location>
        <begin position="47"/>
        <end position="85"/>
    </location>
</feature>
<proteinExistence type="predicted"/>